<dbReference type="InParanoid" id="A0A1I2F007"/>
<dbReference type="InterPro" id="IPR007372">
    <property type="entry name" value="Lipid/polyisoprenoid-bd_YceI"/>
</dbReference>
<evidence type="ECO:0000313" key="2">
    <source>
        <dbReference type="EMBL" id="SFE98349.1"/>
    </source>
</evidence>
<dbReference type="PANTHER" id="PTHR34406">
    <property type="entry name" value="PROTEIN YCEI"/>
    <property type="match status" value="1"/>
</dbReference>
<protein>
    <submittedName>
        <fullName evidence="2">YceI-like domain-containing protein</fullName>
    </submittedName>
</protein>
<dbReference type="InterPro" id="IPR036761">
    <property type="entry name" value="TTHA0802/YceI-like_sf"/>
</dbReference>
<evidence type="ECO:0000259" key="1">
    <source>
        <dbReference type="SMART" id="SM00867"/>
    </source>
</evidence>
<keyword evidence="3" id="KW-1185">Reference proteome</keyword>
<accession>A0A1I2F007</accession>
<dbReference type="SMART" id="SM00867">
    <property type="entry name" value="YceI"/>
    <property type="match status" value="1"/>
</dbReference>
<dbReference type="PANTHER" id="PTHR34406:SF1">
    <property type="entry name" value="PROTEIN YCEI"/>
    <property type="match status" value="1"/>
</dbReference>
<gene>
    <name evidence="2" type="ORF">SAMN05444380_12547</name>
</gene>
<dbReference type="eggNOG" id="COG2353">
    <property type="taxonomic scope" value="Bacteria"/>
</dbReference>
<proteinExistence type="predicted"/>
<dbReference type="SUPFAM" id="SSF101874">
    <property type="entry name" value="YceI-like"/>
    <property type="match status" value="1"/>
</dbReference>
<organism evidence="2 3">
    <name type="scientific">Thermophagus xiamenensis</name>
    <dbReference type="NCBI Taxonomy" id="385682"/>
    <lineage>
        <taxon>Bacteria</taxon>
        <taxon>Pseudomonadati</taxon>
        <taxon>Bacteroidota</taxon>
        <taxon>Bacteroidia</taxon>
        <taxon>Marinilabiliales</taxon>
        <taxon>Marinilabiliaceae</taxon>
        <taxon>Thermophagus</taxon>
    </lineage>
</organism>
<dbReference type="Pfam" id="PF04264">
    <property type="entry name" value="YceI"/>
    <property type="match status" value="1"/>
</dbReference>
<dbReference type="STRING" id="385682.SAMN05444380_12547"/>
<dbReference type="EMBL" id="FONA01000025">
    <property type="protein sequence ID" value="SFE98349.1"/>
    <property type="molecule type" value="Genomic_DNA"/>
</dbReference>
<feature type="domain" description="Lipid/polyisoprenoid-binding YceI-like" evidence="1">
    <location>
        <begin position="32"/>
        <end position="190"/>
    </location>
</feature>
<reference evidence="2 3" key="1">
    <citation type="submission" date="2016-10" db="EMBL/GenBank/DDBJ databases">
        <authorList>
            <person name="de Groot N.N."/>
        </authorList>
    </citation>
    <scope>NUCLEOTIDE SEQUENCE [LARGE SCALE GENOMIC DNA]</scope>
    <source>
        <strain evidence="2 3">DSM 19012</strain>
    </source>
</reference>
<dbReference type="Proteomes" id="UP000181976">
    <property type="component" value="Unassembled WGS sequence"/>
</dbReference>
<name>A0A1I2F007_9BACT</name>
<sequence length="190" mass="21316">MTKIKLISAYLLALLVLPYIVNGQEINLTGDNNTLKVTGTSTLHDWEMEMKKFDVSARFEQTENSNFLLSNTKFTANAKDLLSSKSMMNNKAHEALKAKKHPSISFTQDKPIEVNKNQQNYFVPGQLTIAGKTNSVTIPVHLSWNEKNELKVTGDIELKMTDFDMEPPSVMFGSINTDDLVKVSFSISLK</sequence>
<dbReference type="RefSeq" id="WP_010528450.1">
    <property type="nucleotide sequence ID" value="NZ_AFSL01000084.1"/>
</dbReference>
<dbReference type="AlphaFoldDB" id="A0A1I2F007"/>
<dbReference type="OrthoDB" id="9794147at2"/>
<dbReference type="Gene3D" id="2.40.128.110">
    <property type="entry name" value="Lipid/polyisoprenoid-binding, YceI-like"/>
    <property type="match status" value="1"/>
</dbReference>
<evidence type="ECO:0000313" key="3">
    <source>
        <dbReference type="Proteomes" id="UP000181976"/>
    </source>
</evidence>